<proteinExistence type="predicted"/>
<feature type="region of interest" description="Disordered" evidence="1">
    <location>
        <begin position="47"/>
        <end position="82"/>
    </location>
</feature>
<comment type="caution">
    <text evidence="3">The sequence shown here is derived from an EMBL/GenBank/DDBJ whole genome shotgun (WGS) entry which is preliminary data.</text>
</comment>
<reference evidence="3 4" key="1">
    <citation type="journal article" date="2019" name="Int. J. Syst. Evol. Microbiol.">
        <title>The Global Catalogue of Microorganisms (GCM) 10K type strain sequencing project: providing services to taxonomists for standard genome sequencing and annotation.</title>
        <authorList>
            <consortium name="The Broad Institute Genomics Platform"/>
            <consortium name="The Broad Institute Genome Sequencing Center for Infectious Disease"/>
            <person name="Wu L."/>
            <person name="Ma J."/>
        </authorList>
    </citation>
    <scope>NUCLEOTIDE SEQUENCE [LARGE SCALE GENOMIC DNA]</scope>
    <source>
        <strain evidence="3 4">CGMCC 1.12563</strain>
    </source>
</reference>
<evidence type="ECO:0000256" key="1">
    <source>
        <dbReference type="SAM" id="MobiDB-lite"/>
    </source>
</evidence>
<keyword evidence="4" id="KW-1185">Reference proteome</keyword>
<dbReference type="EMBL" id="JBHUDC010000008">
    <property type="protein sequence ID" value="MFD1514874.1"/>
    <property type="molecule type" value="Genomic_DNA"/>
</dbReference>
<feature type="domain" description="DUF7964" evidence="2">
    <location>
        <begin position="19"/>
        <end position="116"/>
    </location>
</feature>
<evidence type="ECO:0000313" key="3">
    <source>
        <dbReference type="EMBL" id="MFD1514874.1"/>
    </source>
</evidence>
<protein>
    <recommendedName>
        <fullName evidence="2">DUF7964 domain-containing protein</fullName>
    </recommendedName>
</protein>
<organism evidence="3 4">
    <name type="scientific">Halomarina rubra</name>
    <dbReference type="NCBI Taxonomy" id="2071873"/>
    <lineage>
        <taxon>Archaea</taxon>
        <taxon>Methanobacteriati</taxon>
        <taxon>Methanobacteriota</taxon>
        <taxon>Stenosarchaea group</taxon>
        <taxon>Halobacteria</taxon>
        <taxon>Halobacteriales</taxon>
        <taxon>Natronomonadaceae</taxon>
        <taxon>Halomarina</taxon>
    </lineage>
</organism>
<feature type="compositionally biased region" description="Acidic residues" evidence="1">
    <location>
        <begin position="55"/>
        <end position="65"/>
    </location>
</feature>
<gene>
    <name evidence="3" type="ORF">ACFSBT_16455</name>
</gene>
<accession>A0ABD6B1E0</accession>
<dbReference type="AlphaFoldDB" id="A0ABD6B1E0"/>
<dbReference type="Proteomes" id="UP001597187">
    <property type="component" value="Unassembled WGS sequence"/>
</dbReference>
<sequence>MPNHELGTTCGCCGVHHRVVASMPNRPFAAEDVDRLDRSCAFVAAVGATDGSRGEDDETSETSETDDGRSPDGSYETNTLVVSTAGGTRLLRRSDDLGWVVDRERDHDEREDPRVVGVDVFAEAAPRTRLSPTDARRVLDDAG</sequence>
<dbReference type="InterPro" id="IPR058270">
    <property type="entry name" value="DUF7964"/>
</dbReference>
<evidence type="ECO:0000259" key="2">
    <source>
        <dbReference type="Pfam" id="PF25912"/>
    </source>
</evidence>
<dbReference type="RefSeq" id="WP_250874807.1">
    <property type="nucleotide sequence ID" value="NZ_JALXFV010000008.1"/>
</dbReference>
<evidence type="ECO:0000313" key="4">
    <source>
        <dbReference type="Proteomes" id="UP001597187"/>
    </source>
</evidence>
<name>A0ABD6B1E0_9EURY</name>
<dbReference type="Pfam" id="PF25912">
    <property type="entry name" value="DUF7964"/>
    <property type="match status" value="1"/>
</dbReference>